<proteinExistence type="inferred from homology"/>
<evidence type="ECO:0000256" key="5">
    <source>
        <dbReference type="RuleBase" id="RU367124"/>
    </source>
</evidence>
<dbReference type="AlphaFoldDB" id="W2ZHI2"/>
<protein>
    <recommendedName>
        <fullName evidence="5">RxLR effector protein</fullName>
    </recommendedName>
</protein>
<evidence type="ECO:0000313" key="7">
    <source>
        <dbReference type="Proteomes" id="UP000018948"/>
    </source>
</evidence>
<dbReference type="OrthoDB" id="94969at2759"/>
<accession>W2ZHI2</accession>
<name>W2ZHI2_PHYNI</name>
<dbReference type="Pfam" id="PF16810">
    <property type="entry name" value="RXLR"/>
    <property type="match status" value="1"/>
</dbReference>
<dbReference type="EMBL" id="ANIY01001499">
    <property type="protein sequence ID" value="ETP46515.1"/>
    <property type="molecule type" value="Genomic_DNA"/>
</dbReference>
<organism evidence="6 7">
    <name type="scientific">Phytophthora nicotianae P10297</name>
    <dbReference type="NCBI Taxonomy" id="1317064"/>
    <lineage>
        <taxon>Eukaryota</taxon>
        <taxon>Sar</taxon>
        <taxon>Stramenopiles</taxon>
        <taxon>Oomycota</taxon>
        <taxon>Peronosporomycetes</taxon>
        <taxon>Peronosporales</taxon>
        <taxon>Peronosporaceae</taxon>
        <taxon>Phytophthora</taxon>
    </lineage>
</organism>
<keyword evidence="4" id="KW-0732">Signal</keyword>
<evidence type="ECO:0000256" key="2">
    <source>
        <dbReference type="ARBA" id="ARBA00010400"/>
    </source>
</evidence>
<reference evidence="6 7" key="1">
    <citation type="submission" date="2013-11" db="EMBL/GenBank/DDBJ databases">
        <title>The Genome Sequence of Phytophthora parasitica P10297.</title>
        <authorList>
            <consortium name="The Broad Institute Genomics Platform"/>
            <person name="Russ C."/>
            <person name="Tyler B."/>
            <person name="Panabieres F."/>
            <person name="Shan W."/>
            <person name="Tripathy S."/>
            <person name="Grunwald N."/>
            <person name="Machado M."/>
            <person name="Johnson C.S."/>
            <person name="Walker B."/>
            <person name="Young S.K."/>
            <person name="Zeng Q."/>
            <person name="Gargeya S."/>
            <person name="Fitzgerald M."/>
            <person name="Haas B."/>
            <person name="Abouelleil A."/>
            <person name="Allen A.W."/>
            <person name="Alvarado L."/>
            <person name="Arachchi H.M."/>
            <person name="Berlin A.M."/>
            <person name="Chapman S.B."/>
            <person name="Gainer-Dewar J."/>
            <person name="Goldberg J."/>
            <person name="Griggs A."/>
            <person name="Gujja S."/>
            <person name="Hansen M."/>
            <person name="Howarth C."/>
            <person name="Imamovic A."/>
            <person name="Ireland A."/>
            <person name="Larimer J."/>
            <person name="McCowan C."/>
            <person name="Murphy C."/>
            <person name="Pearson M."/>
            <person name="Poon T.W."/>
            <person name="Priest M."/>
            <person name="Roberts A."/>
            <person name="Saif S."/>
            <person name="Shea T."/>
            <person name="Sisk P."/>
            <person name="Sykes S."/>
            <person name="Wortman J."/>
            <person name="Nusbaum C."/>
            <person name="Birren B."/>
        </authorList>
    </citation>
    <scope>NUCLEOTIDE SEQUENCE [LARGE SCALE GENOMIC DNA]</scope>
    <source>
        <strain evidence="6 7">P10297</strain>
    </source>
</reference>
<comment type="function">
    <text evidence="5">Effector that suppresses plant defense responses during pathogen infection.</text>
</comment>
<gene>
    <name evidence="6" type="ORF">F442_07250</name>
</gene>
<comment type="domain">
    <text evidence="5">The RxLR-dEER motif acts to carry the protein into the host cell cytoplasm through binding to cell surface phosphatidylinositol-3-phosphate.</text>
</comment>
<evidence type="ECO:0000256" key="4">
    <source>
        <dbReference type="ARBA" id="ARBA00022729"/>
    </source>
</evidence>
<dbReference type="GO" id="GO:0005576">
    <property type="term" value="C:extracellular region"/>
    <property type="evidence" value="ECO:0007669"/>
    <property type="project" value="UniProtKB-SubCell"/>
</dbReference>
<comment type="subcellular location">
    <subcellularLocation>
        <location evidence="1 5">Secreted</location>
    </subcellularLocation>
</comment>
<evidence type="ECO:0000256" key="3">
    <source>
        <dbReference type="ARBA" id="ARBA00022525"/>
    </source>
</evidence>
<dbReference type="InterPro" id="IPR031825">
    <property type="entry name" value="RXLR"/>
</dbReference>
<keyword evidence="3 5" id="KW-0964">Secreted</keyword>
<evidence type="ECO:0000256" key="1">
    <source>
        <dbReference type="ARBA" id="ARBA00004613"/>
    </source>
</evidence>
<dbReference type="Proteomes" id="UP000018948">
    <property type="component" value="Unassembled WGS sequence"/>
</dbReference>
<comment type="caution">
    <text evidence="6">The sequence shown here is derived from an EMBL/GenBank/DDBJ whole genome shotgun (WGS) entry which is preliminary data.</text>
</comment>
<sequence>MDFKFYGSCPNASSQTIPIDTSSMRLSIIILVLSSVCFAPRTSSAATDQAASARFLRGYETADVEERAPTIKGKWHWGPFSSATWEKMLKDSTYRTNMFKKWDNYQYETIKARIGKEIIQGNEDLAKMILNYVQNHRVYT</sequence>
<evidence type="ECO:0000313" key="6">
    <source>
        <dbReference type="EMBL" id="ETP46515.1"/>
    </source>
</evidence>
<comment type="similarity">
    <text evidence="2 5">Belongs to the RxLR effector family.</text>
</comment>